<dbReference type="GO" id="GO:0006567">
    <property type="term" value="P:L-threonine catabolic process"/>
    <property type="evidence" value="ECO:0007669"/>
    <property type="project" value="TreeGrafter"/>
</dbReference>
<dbReference type="InterPro" id="IPR036052">
    <property type="entry name" value="TrpB-like_PALP_sf"/>
</dbReference>
<dbReference type="EMBL" id="JAGYPJ010000001">
    <property type="protein sequence ID" value="MBS4202084.1"/>
    <property type="molecule type" value="Genomic_DNA"/>
</dbReference>
<dbReference type="InterPro" id="IPR001926">
    <property type="entry name" value="TrpB-like_PALP"/>
</dbReference>
<keyword evidence="15" id="KW-1185">Reference proteome</keyword>
<name>A0A942YN06_9BACI</name>
<dbReference type="PANTHER" id="PTHR48078">
    <property type="entry name" value="THREONINE DEHYDRATASE, MITOCHONDRIAL-RELATED"/>
    <property type="match status" value="1"/>
</dbReference>
<organism evidence="14 15">
    <name type="scientific">Lederbergia citrisecunda</name>
    <dbReference type="NCBI Taxonomy" id="2833583"/>
    <lineage>
        <taxon>Bacteria</taxon>
        <taxon>Bacillati</taxon>
        <taxon>Bacillota</taxon>
        <taxon>Bacilli</taxon>
        <taxon>Bacillales</taxon>
        <taxon>Bacillaceae</taxon>
        <taxon>Lederbergia</taxon>
    </lineage>
</organism>
<dbReference type="CDD" id="cd01562">
    <property type="entry name" value="Thr-dehyd"/>
    <property type="match status" value="1"/>
</dbReference>
<keyword evidence="9 12" id="KW-0456">Lyase</keyword>
<evidence type="ECO:0000313" key="15">
    <source>
        <dbReference type="Proteomes" id="UP000682713"/>
    </source>
</evidence>
<feature type="domain" description="ACT-like" evidence="13">
    <location>
        <begin position="339"/>
        <end position="413"/>
    </location>
</feature>
<evidence type="ECO:0000256" key="3">
    <source>
        <dbReference type="ARBA" id="ARBA00004810"/>
    </source>
</evidence>
<evidence type="ECO:0000256" key="4">
    <source>
        <dbReference type="ARBA" id="ARBA00010869"/>
    </source>
</evidence>
<evidence type="ECO:0000256" key="1">
    <source>
        <dbReference type="ARBA" id="ARBA00001274"/>
    </source>
</evidence>
<dbReference type="GO" id="GO:0004794">
    <property type="term" value="F:threonine deaminase activity"/>
    <property type="evidence" value="ECO:0007669"/>
    <property type="project" value="UniProtKB-UniRule"/>
</dbReference>
<dbReference type="CDD" id="cd04907">
    <property type="entry name" value="ACT_ThrD-I_2"/>
    <property type="match status" value="1"/>
</dbReference>
<evidence type="ECO:0000313" key="14">
    <source>
        <dbReference type="EMBL" id="MBS4202084.1"/>
    </source>
</evidence>
<comment type="cofactor">
    <cofactor evidence="2 12">
        <name>pyridoxal 5'-phosphate</name>
        <dbReference type="ChEBI" id="CHEBI:597326"/>
    </cofactor>
</comment>
<comment type="caution">
    <text evidence="14">The sequence shown here is derived from an EMBL/GenBank/DDBJ whole genome shotgun (WGS) entry which is preliminary data.</text>
</comment>
<comment type="subunit">
    <text evidence="5 12">Homotetramer.</text>
</comment>
<dbReference type="NCBIfam" id="TIGR02079">
    <property type="entry name" value="THD1"/>
    <property type="match status" value="1"/>
</dbReference>
<evidence type="ECO:0000256" key="12">
    <source>
        <dbReference type="RuleBase" id="RU362012"/>
    </source>
</evidence>
<dbReference type="SUPFAM" id="SSF55021">
    <property type="entry name" value="ACT-like"/>
    <property type="match status" value="1"/>
</dbReference>
<accession>A0A942YN06</accession>
<dbReference type="Proteomes" id="UP000682713">
    <property type="component" value="Unassembled WGS sequence"/>
</dbReference>
<dbReference type="Gene3D" id="3.40.50.1100">
    <property type="match status" value="2"/>
</dbReference>
<keyword evidence="6 12" id="KW-0028">Amino-acid biosynthesis</keyword>
<dbReference type="InterPro" id="IPR001721">
    <property type="entry name" value="TD_ACT-like"/>
</dbReference>
<dbReference type="InterPro" id="IPR050147">
    <property type="entry name" value="Ser/Thr_Dehydratase"/>
</dbReference>
<dbReference type="PROSITE" id="PS51672">
    <property type="entry name" value="ACT_LIKE"/>
    <property type="match status" value="1"/>
</dbReference>
<keyword evidence="7 12" id="KW-0412">Isoleucine biosynthesis</keyword>
<evidence type="ECO:0000256" key="2">
    <source>
        <dbReference type="ARBA" id="ARBA00001933"/>
    </source>
</evidence>
<dbReference type="GO" id="GO:0003941">
    <property type="term" value="F:L-serine ammonia-lyase activity"/>
    <property type="evidence" value="ECO:0007669"/>
    <property type="project" value="TreeGrafter"/>
</dbReference>
<dbReference type="InterPro" id="IPR000634">
    <property type="entry name" value="Ser/Thr_deHydtase_PyrdxlP-BS"/>
</dbReference>
<dbReference type="InterPro" id="IPR011820">
    <property type="entry name" value="IlvA"/>
</dbReference>
<evidence type="ECO:0000256" key="6">
    <source>
        <dbReference type="ARBA" id="ARBA00022605"/>
    </source>
</evidence>
<dbReference type="FunFam" id="3.40.1020.10:FF:000002">
    <property type="entry name" value="L-threonine dehydratase"/>
    <property type="match status" value="1"/>
</dbReference>
<dbReference type="RefSeq" id="WP_213112497.1">
    <property type="nucleotide sequence ID" value="NZ_JAGYPJ010000001.1"/>
</dbReference>
<comment type="catalytic activity">
    <reaction evidence="1 12">
        <text>L-threonine = 2-oxobutanoate + NH4(+)</text>
        <dbReference type="Rhea" id="RHEA:22108"/>
        <dbReference type="ChEBI" id="CHEBI:16763"/>
        <dbReference type="ChEBI" id="CHEBI:28938"/>
        <dbReference type="ChEBI" id="CHEBI:57926"/>
        <dbReference type="EC" id="4.3.1.19"/>
    </reaction>
</comment>
<dbReference type="InterPro" id="IPR045865">
    <property type="entry name" value="ACT-like_dom_sf"/>
</dbReference>
<evidence type="ECO:0000256" key="10">
    <source>
        <dbReference type="ARBA" id="ARBA00023304"/>
    </source>
</evidence>
<comment type="similarity">
    <text evidence="4 12">Belongs to the serine/threonine dehydratase family.</text>
</comment>
<keyword evidence="10 12" id="KW-0100">Branched-chain amino acid biosynthesis</keyword>
<gene>
    <name evidence="12 14" type="primary">ilvA</name>
    <name evidence="14" type="ORF">KHA93_20970</name>
</gene>
<comment type="function">
    <text evidence="11 12">Catalyzes the anaerobic formation of alpha-ketobutyrate and ammonia from threonine in a two-step reaction. The first step involved a dehydration of threonine and a production of enamine intermediates (aminocrotonate), which tautomerizes to its imine form (iminobutyrate). Both intermediates are unstable and short-lived. The second step is the nonenzymatic hydrolysis of the enamine/imine intermediates to form 2-ketobutyrate and free ammonia. In the low water environment of the cell, the second step is accelerated by RidA.</text>
</comment>
<protein>
    <recommendedName>
        <fullName evidence="12">L-threonine dehydratase</fullName>
        <ecNumber evidence="12">4.3.1.19</ecNumber>
    </recommendedName>
    <alternativeName>
        <fullName evidence="12">Threonine deaminase</fullName>
    </alternativeName>
</protein>
<sequence>MNPTKEKSKTVHVEDILIAYQRLKDVVAHTPLQKNERLSEKYGCHVYVKREDLQHVRSFKLRGAYYKIKSIENEAREKGIVCASAGNHAQGVAFACSQLRISGKIFMPQTTPKQKIDQVRMFGRDFVEIILVGDTFDDSSESAMEYANKENKIFIHPFDDLDIIAGQGTVAVEIMNDIEEPVDFVFAGIGGGGLVSGLSTYIKNVSPHTRIIGVEPEGAQCMKTAIQNNHVAPLESIDKFVDGAAVKCAGQKTFEICQQYVDDIIPVPEGKVCTTILDLYNQHAIIAEPAGALPIAALDFYKEEIKGKSVICVISGGNNDIGRMQEIKEKSLIYEGLLYYFIINFPQRAGALREFLDGVLGPDDDITTFEYTKKNNKESGPGLVGIELKRKEDYEGLIERMRQKGFPFTEVNKDSTLFHLLI</sequence>
<evidence type="ECO:0000256" key="8">
    <source>
        <dbReference type="ARBA" id="ARBA00022898"/>
    </source>
</evidence>
<evidence type="ECO:0000259" key="13">
    <source>
        <dbReference type="PROSITE" id="PS51672"/>
    </source>
</evidence>
<evidence type="ECO:0000256" key="5">
    <source>
        <dbReference type="ARBA" id="ARBA00011881"/>
    </source>
</evidence>
<dbReference type="InterPro" id="IPR038110">
    <property type="entry name" value="TD_ACT-like_sf"/>
</dbReference>
<dbReference type="Pfam" id="PF00585">
    <property type="entry name" value="Thr_dehydrat_C"/>
    <property type="match status" value="1"/>
</dbReference>
<dbReference type="EC" id="4.3.1.19" evidence="12"/>
<dbReference type="NCBIfam" id="NF006390">
    <property type="entry name" value="PRK08639.1"/>
    <property type="match status" value="1"/>
</dbReference>
<dbReference type="Pfam" id="PF00291">
    <property type="entry name" value="PALP"/>
    <property type="match status" value="1"/>
</dbReference>
<dbReference type="Gene3D" id="3.40.1020.10">
    <property type="entry name" value="Biosynthetic Threonine Deaminase, Domain 3"/>
    <property type="match status" value="1"/>
</dbReference>
<dbReference type="FunFam" id="3.40.50.1100:FF:000007">
    <property type="entry name" value="L-threonine dehydratase catabolic TdcB"/>
    <property type="match status" value="1"/>
</dbReference>
<dbReference type="PANTHER" id="PTHR48078:SF11">
    <property type="entry name" value="THREONINE DEHYDRATASE, MITOCHONDRIAL"/>
    <property type="match status" value="1"/>
</dbReference>
<evidence type="ECO:0000256" key="11">
    <source>
        <dbReference type="ARBA" id="ARBA00025527"/>
    </source>
</evidence>
<comment type="pathway">
    <text evidence="3 12">Amino-acid biosynthesis; L-isoleucine biosynthesis; 2-oxobutanoate from L-threonine: step 1/1.</text>
</comment>
<dbReference type="AlphaFoldDB" id="A0A942YN06"/>
<dbReference type="GO" id="GO:0006565">
    <property type="term" value="P:L-serine catabolic process"/>
    <property type="evidence" value="ECO:0007669"/>
    <property type="project" value="TreeGrafter"/>
</dbReference>
<reference evidence="14 15" key="1">
    <citation type="submission" date="2021-05" db="EMBL/GenBank/DDBJ databases">
        <title>Novel Bacillus species.</title>
        <authorList>
            <person name="Liu G."/>
        </authorList>
    </citation>
    <scope>NUCLEOTIDE SEQUENCE [LARGE SCALE GENOMIC DNA]</scope>
    <source>
        <strain evidence="14 15">FJAT-49732</strain>
    </source>
</reference>
<keyword evidence="8 12" id="KW-0663">Pyridoxal phosphate</keyword>
<dbReference type="GO" id="GO:0030170">
    <property type="term" value="F:pyridoxal phosphate binding"/>
    <property type="evidence" value="ECO:0007669"/>
    <property type="project" value="InterPro"/>
</dbReference>
<proteinExistence type="inferred from homology"/>
<evidence type="ECO:0000256" key="7">
    <source>
        <dbReference type="ARBA" id="ARBA00022624"/>
    </source>
</evidence>
<dbReference type="PROSITE" id="PS00165">
    <property type="entry name" value="DEHYDRATASE_SER_THR"/>
    <property type="match status" value="1"/>
</dbReference>
<evidence type="ECO:0000256" key="9">
    <source>
        <dbReference type="ARBA" id="ARBA00023239"/>
    </source>
</evidence>
<dbReference type="GO" id="GO:0009097">
    <property type="term" value="P:isoleucine biosynthetic process"/>
    <property type="evidence" value="ECO:0007669"/>
    <property type="project" value="UniProtKB-UniRule"/>
</dbReference>
<dbReference type="SUPFAM" id="SSF53686">
    <property type="entry name" value="Tryptophan synthase beta subunit-like PLP-dependent enzymes"/>
    <property type="match status" value="1"/>
</dbReference>